<dbReference type="EMBL" id="BDQV01000114">
    <property type="protein sequence ID" value="GAY55134.1"/>
    <property type="molecule type" value="Genomic_DNA"/>
</dbReference>
<organism evidence="2 3">
    <name type="scientific">Citrus unshiu</name>
    <name type="common">Satsuma mandarin</name>
    <name type="synonym">Citrus nobilis var. unshiu</name>
    <dbReference type="NCBI Taxonomy" id="55188"/>
    <lineage>
        <taxon>Eukaryota</taxon>
        <taxon>Viridiplantae</taxon>
        <taxon>Streptophyta</taxon>
        <taxon>Embryophyta</taxon>
        <taxon>Tracheophyta</taxon>
        <taxon>Spermatophyta</taxon>
        <taxon>Magnoliopsida</taxon>
        <taxon>eudicotyledons</taxon>
        <taxon>Gunneridae</taxon>
        <taxon>Pentapetalae</taxon>
        <taxon>rosids</taxon>
        <taxon>malvids</taxon>
        <taxon>Sapindales</taxon>
        <taxon>Rutaceae</taxon>
        <taxon>Aurantioideae</taxon>
        <taxon>Citrus</taxon>
    </lineage>
</organism>
<keyword evidence="3" id="KW-1185">Reference proteome</keyword>
<evidence type="ECO:0000313" key="2">
    <source>
        <dbReference type="EMBL" id="GAY55134.1"/>
    </source>
</evidence>
<dbReference type="Proteomes" id="UP000236630">
    <property type="component" value="Unassembled WGS sequence"/>
</dbReference>
<sequence length="243" mass="27829">MNNSTTMPYYHYFQFVGDMAEKEELIYDLDPEGRPRQNLTKKKDLQRGASDQTEVMYNSYGVPVGKKRNDLRNYIAVIVRERVPIIYDNWRKEKFKLSLKVETQVFKWMRIALRGFRCKLANEYILPNANNLSSLKKPPLEYEGIRKEDWKSFVDKILSEDFQMEIDCRSPSKVTPKSVTNNPKATSKSVTNNPKATPKPVSNNLKATPKSVTKVTPKSVTNDPTVCPKPDKSINTPPLPSPA</sequence>
<feature type="region of interest" description="Disordered" evidence="1">
    <location>
        <begin position="170"/>
        <end position="243"/>
    </location>
</feature>
<dbReference type="PANTHER" id="PTHR33018:SF34">
    <property type="entry name" value="OS02G0472350 PROTEIN"/>
    <property type="match status" value="1"/>
</dbReference>
<evidence type="ECO:0000313" key="3">
    <source>
        <dbReference type="Proteomes" id="UP000236630"/>
    </source>
</evidence>
<name>A0A2H5PS10_CITUN</name>
<comment type="caution">
    <text evidence="2">The sequence shown here is derived from an EMBL/GenBank/DDBJ whole genome shotgun (WGS) entry which is preliminary data.</text>
</comment>
<feature type="non-terminal residue" evidence="2">
    <location>
        <position position="243"/>
    </location>
</feature>
<gene>
    <name evidence="2" type="ORF">CUMW_162080</name>
</gene>
<protein>
    <submittedName>
        <fullName evidence="2">Uncharacterized protein</fullName>
    </submittedName>
</protein>
<feature type="compositionally biased region" description="Polar residues" evidence="1">
    <location>
        <begin position="172"/>
        <end position="224"/>
    </location>
</feature>
<dbReference type="AlphaFoldDB" id="A0A2H5PS10"/>
<evidence type="ECO:0000256" key="1">
    <source>
        <dbReference type="SAM" id="MobiDB-lite"/>
    </source>
</evidence>
<proteinExistence type="predicted"/>
<dbReference type="PANTHER" id="PTHR33018">
    <property type="entry name" value="OS10G0338966 PROTEIN-RELATED"/>
    <property type="match status" value="1"/>
</dbReference>
<accession>A0A2H5PS10</accession>
<reference evidence="2 3" key="1">
    <citation type="journal article" date="2017" name="Front. Genet.">
        <title>Draft sequencing of the heterozygous diploid genome of Satsuma (Citrus unshiu Marc.) using a hybrid assembly approach.</title>
        <authorList>
            <person name="Shimizu T."/>
            <person name="Tanizawa Y."/>
            <person name="Mochizuki T."/>
            <person name="Nagasaki H."/>
            <person name="Yoshioka T."/>
            <person name="Toyoda A."/>
            <person name="Fujiyama A."/>
            <person name="Kaminuma E."/>
            <person name="Nakamura Y."/>
        </authorList>
    </citation>
    <scope>NUCLEOTIDE SEQUENCE [LARGE SCALE GENOMIC DNA]</scope>
    <source>
        <strain evidence="3">cv. Miyagawa wase</strain>
    </source>
</reference>